<dbReference type="NCBIfam" id="TIGR01158">
    <property type="entry name" value="SUI1_rel"/>
    <property type="match status" value="1"/>
</dbReference>
<keyword evidence="2" id="KW-0810">Translation regulation</keyword>
<comment type="similarity">
    <text evidence="1">Belongs to the SUI1 family.</text>
</comment>
<dbReference type="OrthoDB" id="9792915at2"/>
<dbReference type="Proteomes" id="UP000321764">
    <property type="component" value="Unassembled WGS sequence"/>
</dbReference>
<dbReference type="CDD" id="cd11567">
    <property type="entry name" value="YciH_like"/>
    <property type="match status" value="1"/>
</dbReference>
<dbReference type="InterPro" id="IPR036877">
    <property type="entry name" value="SUI1_dom_sf"/>
</dbReference>
<dbReference type="GO" id="GO:0002188">
    <property type="term" value="P:translation reinitiation"/>
    <property type="evidence" value="ECO:0007669"/>
    <property type="project" value="TreeGrafter"/>
</dbReference>
<dbReference type="PANTHER" id="PTHR12789">
    <property type="entry name" value="DENSITY-REGULATED PROTEIN HOMOLOG"/>
    <property type="match status" value="1"/>
</dbReference>
<keyword evidence="3" id="KW-0648">Protein biosynthesis</keyword>
<dbReference type="GO" id="GO:0003729">
    <property type="term" value="F:mRNA binding"/>
    <property type="evidence" value="ECO:0007669"/>
    <property type="project" value="TreeGrafter"/>
</dbReference>
<gene>
    <name evidence="5" type="ORF">FME95_09310</name>
</gene>
<dbReference type="AlphaFoldDB" id="A0A5C8Z9F0"/>
<evidence type="ECO:0000313" key="5">
    <source>
        <dbReference type="EMBL" id="TXR54715.1"/>
    </source>
</evidence>
<dbReference type="InterPro" id="IPR005872">
    <property type="entry name" value="SUI1_arc_bac"/>
</dbReference>
<dbReference type="GO" id="GO:0001731">
    <property type="term" value="P:formation of translation preinitiation complex"/>
    <property type="evidence" value="ECO:0007669"/>
    <property type="project" value="TreeGrafter"/>
</dbReference>
<dbReference type="InterPro" id="IPR001950">
    <property type="entry name" value="SUI1"/>
</dbReference>
<name>A0A5C8Z9F0_9GAMM</name>
<dbReference type="PROSITE" id="PS50296">
    <property type="entry name" value="SUI1"/>
    <property type="match status" value="1"/>
</dbReference>
<dbReference type="InterPro" id="IPR050318">
    <property type="entry name" value="DENR/SUI1_TIF"/>
</dbReference>
<evidence type="ECO:0000256" key="2">
    <source>
        <dbReference type="ARBA" id="ARBA00022845"/>
    </source>
</evidence>
<sequence>MPKKNLSSLNDLDALLNTGSRVYSTESGRICPDCDQPIADCVCAQATIPEGDGIVRLSRQTKGRKGKGVTLVTGVLLAPDELKKLAKELKTKAGTGGTVKDGVIEIQGDCRDLLYSLLSDKGYQVKKSGG</sequence>
<dbReference type="GO" id="GO:0003743">
    <property type="term" value="F:translation initiation factor activity"/>
    <property type="evidence" value="ECO:0007669"/>
    <property type="project" value="UniProtKB-KW"/>
</dbReference>
<feature type="domain" description="SUI1" evidence="4">
    <location>
        <begin position="56"/>
        <end position="122"/>
    </location>
</feature>
<dbReference type="EMBL" id="VKAD01000001">
    <property type="protein sequence ID" value="TXR54715.1"/>
    <property type="molecule type" value="Genomic_DNA"/>
</dbReference>
<keyword evidence="5" id="KW-0396">Initiation factor</keyword>
<reference evidence="5 6" key="1">
    <citation type="submission" date="2019-07" db="EMBL/GenBank/DDBJ databases">
        <title>Reinekea sp. strain SSH23 genome sequencing and assembly.</title>
        <authorList>
            <person name="Kim I."/>
        </authorList>
    </citation>
    <scope>NUCLEOTIDE SEQUENCE [LARGE SCALE GENOMIC DNA]</scope>
    <source>
        <strain evidence="5 6">SSH23</strain>
    </source>
</reference>
<dbReference type="RefSeq" id="WP_147714114.1">
    <property type="nucleotide sequence ID" value="NZ_VKAD01000001.1"/>
</dbReference>
<evidence type="ECO:0000256" key="1">
    <source>
        <dbReference type="ARBA" id="ARBA00005422"/>
    </source>
</evidence>
<dbReference type="PANTHER" id="PTHR12789:SF0">
    <property type="entry name" value="DENSITY-REGULATED PROTEIN"/>
    <property type="match status" value="1"/>
</dbReference>
<protein>
    <submittedName>
        <fullName evidence="5">Translation initiation factor Sui1</fullName>
    </submittedName>
</protein>
<evidence type="ECO:0000259" key="4">
    <source>
        <dbReference type="PROSITE" id="PS50296"/>
    </source>
</evidence>
<accession>A0A5C8Z9F0</accession>
<dbReference type="FunFam" id="3.30.780.10:FF:000002">
    <property type="entry name" value="Stress response translation initiation inhibitor"/>
    <property type="match status" value="1"/>
</dbReference>
<dbReference type="NCBIfam" id="NF005297">
    <property type="entry name" value="PRK06824.1"/>
    <property type="match status" value="1"/>
</dbReference>
<dbReference type="SUPFAM" id="SSF55159">
    <property type="entry name" value="eIF1-like"/>
    <property type="match status" value="1"/>
</dbReference>
<evidence type="ECO:0000256" key="3">
    <source>
        <dbReference type="ARBA" id="ARBA00022917"/>
    </source>
</evidence>
<proteinExistence type="inferred from homology"/>
<keyword evidence="6" id="KW-1185">Reference proteome</keyword>
<dbReference type="PIRSF" id="PIRSF037511">
    <property type="entry name" value="Transl_init_SUI1_pro"/>
    <property type="match status" value="1"/>
</dbReference>
<organism evidence="5 6">
    <name type="scientific">Reinekea thalattae</name>
    <dbReference type="NCBI Taxonomy" id="2593301"/>
    <lineage>
        <taxon>Bacteria</taxon>
        <taxon>Pseudomonadati</taxon>
        <taxon>Pseudomonadota</taxon>
        <taxon>Gammaproteobacteria</taxon>
        <taxon>Oceanospirillales</taxon>
        <taxon>Saccharospirillaceae</taxon>
        <taxon>Reinekea</taxon>
    </lineage>
</organism>
<evidence type="ECO:0000313" key="6">
    <source>
        <dbReference type="Proteomes" id="UP000321764"/>
    </source>
</evidence>
<dbReference type="GO" id="GO:0006417">
    <property type="term" value="P:regulation of translation"/>
    <property type="evidence" value="ECO:0007669"/>
    <property type="project" value="UniProtKB-KW"/>
</dbReference>
<dbReference type="Pfam" id="PF01253">
    <property type="entry name" value="SUI1"/>
    <property type="match status" value="1"/>
</dbReference>
<comment type="caution">
    <text evidence="5">The sequence shown here is derived from an EMBL/GenBank/DDBJ whole genome shotgun (WGS) entry which is preliminary data.</text>
</comment>
<dbReference type="Gene3D" id="3.30.780.10">
    <property type="entry name" value="SUI1-like domain"/>
    <property type="match status" value="1"/>
</dbReference>